<dbReference type="PROSITE" id="PS50071">
    <property type="entry name" value="HOMEOBOX_2"/>
    <property type="match status" value="1"/>
</dbReference>
<accession>A0A0N5CZL2</accession>
<evidence type="ECO:0000256" key="1">
    <source>
        <dbReference type="ARBA" id="ARBA00004123"/>
    </source>
</evidence>
<evidence type="ECO:0000313" key="10">
    <source>
        <dbReference type="WBParaSite" id="TCLT_0000593801-mRNA-1"/>
    </source>
</evidence>
<comment type="subcellular location">
    <subcellularLocation>
        <location evidence="1 6">Nucleus</location>
    </subcellularLocation>
</comment>
<feature type="domain" description="Homeobox" evidence="7">
    <location>
        <begin position="319"/>
        <end position="360"/>
    </location>
</feature>
<dbReference type="InterPro" id="IPR001356">
    <property type="entry name" value="HD"/>
</dbReference>
<evidence type="ECO:0000256" key="5">
    <source>
        <dbReference type="ARBA" id="ARBA00023242"/>
    </source>
</evidence>
<dbReference type="SUPFAM" id="SSF46689">
    <property type="entry name" value="Homeodomain-like"/>
    <property type="match status" value="1"/>
</dbReference>
<dbReference type="InterPro" id="IPR050224">
    <property type="entry name" value="TALE_homeobox"/>
</dbReference>
<evidence type="ECO:0000256" key="3">
    <source>
        <dbReference type="ARBA" id="ARBA00023125"/>
    </source>
</evidence>
<keyword evidence="9" id="KW-1185">Reference proteome</keyword>
<evidence type="ECO:0000313" key="8">
    <source>
        <dbReference type="EMBL" id="VDN03228.1"/>
    </source>
</evidence>
<reference evidence="10" key="1">
    <citation type="submission" date="2017-02" db="UniProtKB">
        <authorList>
            <consortium name="WormBaseParasite"/>
        </authorList>
    </citation>
    <scope>IDENTIFICATION</scope>
</reference>
<dbReference type="InterPro" id="IPR009057">
    <property type="entry name" value="Homeodomain-like_sf"/>
</dbReference>
<evidence type="ECO:0000313" key="9">
    <source>
        <dbReference type="Proteomes" id="UP000276776"/>
    </source>
</evidence>
<evidence type="ECO:0000256" key="2">
    <source>
        <dbReference type="ARBA" id="ARBA00009661"/>
    </source>
</evidence>
<evidence type="ECO:0000256" key="4">
    <source>
        <dbReference type="ARBA" id="ARBA00023155"/>
    </source>
</evidence>
<dbReference type="Pfam" id="PF05920">
    <property type="entry name" value="Homeobox_KN"/>
    <property type="match status" value="1"/>
</dbReference>
<comment type="similarity">
    <text evidence="2">Belongs to the TALE/MEIS homeobox family.</text>
</comment>
<keyword evidence="3 6" id="KW-0238">DNA-binding</keyword>
<sequence>MEINRKDEKIMNDQPCCSHGQETVANEVKPIDKVALLHQALSEAGRVRAQRGKQQRLTSFKMKKREKNQFSTERLLFQPSNSSEEDADTTKEFMRTCSSAIKNHKLFPIIELMSKKCEAATQNLSEASFAMDDVFERLTEMTSKDGNISLGNNELDLFMIDSIIMLRLHLLELKKVSELCDDFKTKYLQTLRKKVSQESMIGCNGDSDDDLCISSPELPGQSKYPSTPPTVAMISTPKGMLSIPLWNPAAAHSSSLLPQTGIPTCLVLSSDKATKKNVAEENSGGSCANSTQNATPLPSKATKLLKNWLFMHSSVKFNFILFKNPYPNEHEKMKLSQKTGLQMVQINNWFTDAHQQIQQLRSTNSTVANIIEDSTQQKEISANFDGSVLNAKKFRR</sequence>
<dbReference type="CDD" id="cd00086">
    <property type="entry name" value="homeodomain"/>
    <property type="match status" value="1"/>
</dbReference>
<dbReference type="OMA" id="VCHRYIT"/>
<protein>
    <submittedName>
        <fullName evidence="10">Homeobox domain-containing protein</fullName>
    </submittedName>
</protein>
<evidence type="ECO:0000259" key="7">
    <source>
        <dbReference type="PROSITE" id="PS50071"/>
    </source>
</evidence>
<organism evidence="10">
    <name type="scientific">Thelazia callipaeda</name>
    <name type="common">Oriental eyeworm</name>
    <name type="synonym">Parasitic nematode</name>
    <dbReference type="NCBI Taxonomy" id="103827"/>
    <lineage>
        <taxon>Eukaryota</taxon>
        <taxon>Metazoa</taxon>
        <taxon>Ecdysozoa</taxon>
        <taxon>Nematoda</taxon>
        <taxon>Chromadorea</taxon>
        <taxon>Rhabditida</taxon>
        <taxon>Spirurina</taxon>
        <taxon>Spiruromorpha</taxon>
        <taxon>Thelazioidea</taxon>
        <taxon>Thelaziidae</taxon>
        <taxon>Thelazia</taxon>
    </lineage>
</organism>
<dbReference type="InterPro" id="IPR032453">
    <property type="entry name" value="PKNOX/Meis_N"/>
</dbReference>
<dbReference type="InterPro" id="IPR008422">
    <property type="entry name" value="KN_HD"/>
</dbReference>
<dbReference type="Pfam" id="PF16493">
    <property type="entry name" value="Meis_PKNOX_N"/>
    <property type="match status" value="1"/>
</dbReference>
<name>A0A0N5CZL2_THECL</name>
<dbReference type="GO" id="GO:0005634">
    <property type="term" value="C:nucleus"/>
    <property type="evidence" value="ECO:0007669"/>
    <property type="project" value="UniProtKB-SubCell"/>
</dbReference>
<dbReference type="Gene3D" id="1.10.10.60">
    <property type="entry name" value="Homeodomain-like"/>
    <property type="match status" value="1"/>
</dbReference>
<feature type="DNA-binding region" description="Homeobox" evidence="6">
    <location>
        <begin position="321"/>
        <end position="361"/>
    </location>
</feature>
<proteinExistence type="inferred from homology"/>
<dbReference type="STRING" id="103827.A0A0N5CZL2"/>
<dbReference type="WBParaSite" id="TCLT_0000593801-mRNA-1">
    <property type="protein sequence ID" value="TCLT_0000593801-mRNA-1"/>
    <property type="gene ID" value="TCLT_0000593801"/>
</dbReference>
<keyword evidence="4 6" id="KW-0371">Homeobox</keyword>
<evidence type="ECO:0000256" key="6">
    <source>
        <dbReference type="PROSITE-ProRule" id="PRU00108"/>
    </source>
</evidence>
<dbReference type="EMBL" id="UYYF01004374">
    <property type="protein sequence ID" value="VDN03228.1"/>
    <property type="molecule type" value="Genomic_DNA"/>
</dbReference>
<dbReference type="AlphaFoldDB" id="A0A0N5CZL2"/>
<keyword evidence="5 6" id="KW-0539">Nucleus</keyword>
<reference evidence="8 9" key="2">
    <citation type="submission" date="2018-11" db="EMBL/GenBank/DDBJ databases">
        <authorList>
            <consortium name="Pathogen Informatics"/>
        </authorList>
    </citation>
    <scope>NUCLEOTIDE SEQUENCE [LARGE SCALE GENOMIC DNA]</scope>
</reference>
<dbReference type="Proteomes" id="UP000276776">
    <property type="component" value="Unassembled WGS sequence"/>
</dbReference>
<dbReference type="PANTHER" id="PTHR11850">
    <property type="entry name" value="HOMEOBOX PROTEIN TRANSCRIPTION FACTORS"/>
    <property type="match status" value="1"/>
</dbReference>
<gene>
    <name evidence="8" type="ORF">TCLT_LOCUS5927</name>
</gene>
<dbReference type="GO" id="GO:0006355">
    <property type="term" value="P:regulation of DNA-templated transcription"/>
    <property type="evidence" value="ECO:0007669"/>
    <property type="project" value="InterPro"/>
</dbReference>
<dbReference type="OrthoDB" id="10056939at2759"/>
<dbReference type="GO" id="GO:0000987">
    <property type="term" value="F:cis-regulatory region sequence-specific DNA binding"/>
    <property type="evidence" value="ECO:0007669"/>
    <property type="project" value="UniProtKB-ARBA"/>
</dbReference>